<evidence type="ECO:0000313" key="1">
    <source>
        <dbReference type="EMBL" id="VEH71454.1"/>
    </source>
</evidence>
<dbReference type="AlphaFoldDB" id="A0A448N267"/>
<reference evidence="1 2" key="1">
    <citation type="submission" date="2018-12" db="EMBL/GenBank/DDBJ databases">
        <authorList>
            <consortium name="Pathogen Informatics"/>
        </authorList>
    </citation>
    <scope>NUCLEOTIDE SEQUENCE [LARGE SCALE GENOMIC DNA]</scope>
    <source>
        <strain evidence="1 2">NCTC12967</strain>
    </source>
</reference>
<proteinExistence type="predicted"/>
<dbReference type="GeneID" id="64408196"/>
<dbReference type="InterPro" id="IPR019646">
    <property type="entry name" value="Aminoglyc_AdlTrfase"/>
</dbReference>
<dbReference type="EMBL" id="LR134406">
    <property type="protein sequence ID" value="VEH71454.1"/>
    <property type="molecule type" value="Genomic_DNA"/>
</dbReference>
<evidence type="ECO:0008006" key="3">
    <source>
        <dbReference type="Google" id="ProtNLM"/>
    </source>
</evidence>
<dbReference type="Proteomes" id="UP000273044">
    <property type="component" value="Chromosome"/>
</dbReference>
<dbReference type="Gene3D" id="3.30.460.40">
    <property type="match status" value="1"/>
</dbReference>
<organism evidence="1 2">
    <name type="scientific">Arachnia propionica</name>
    <dbReference type="NCBI Taxonomy" id="1750"/>
    <lineage>
        <taxon>Bacteria</taxon>
        <taxon>Bacillati</taxon>
        <taxon>Actinomycetota</taxon>
        <taxon>Actinomycetes</taxon>
        <taxon>Propionibacteriales</taxon>
        <taxon>Propionibacteriaceae</taxon>
        <taxon>Arachnia</taxon>
    </lineage>
</organism>
<dbReference type="Pfam" id="PF10706">
    <property type="entry name" value="Aminoglyc_resit"/>
    <property type="match status" value="1"/>
</dbReference>
<protein>
    <recommendedName>
        <fullName evidence="3">Lincomycin resistance protein LmrB</fullName>
    </recommendedName>
</protein>
<keyword evidence="2" id="KW-1185">Reference proteome</keyword>
<name>A0A448N267_9ACTN</name>
<evidence type="ECO:0000313" key="2">
    <source>
        <dbReference type="Proteomes" id="UP000273044"/>
    </source>
</evidence>
<sequence length="170" mass="18631">MVHASTTPASEVLTIIGWLTERKTVYQVNGGWGVDALVGRQTREHGDLDVFVDADVVPDLIEWLASRGYEPVTDWLPIRIELASEHGRVDVHPMAIRPNGDGVQQGFEDAVFTHPAVARTRGSIDGVPVIVGTAERLRELRNGYDPRPEDEHDLEVLSCLRDSGAGQQSG</sequence>
<dbReference type="RefSeq" id="WP_061787612.1">
    <property type="nucleotide sequence ID" value="NZ_CP072386.1"/>
</dbReference>
<gene>
    <name evidence="1" type="ORF">NCTC12967_02776</name>
</gene>
<accession>A0A448N267</accession>